<evidence type="ECO:0000313" key="3">
    <source>
        <dbReference type="Proteomes" id="UP000289862"/>
    </source>
</evidence>
<accession>A0A449AYG7</accession>
<keyword evidence="3" id="KW-1185">Reference proteome</keyword>
<reference evidence="2 3" key="1">
    <citation type="submission" date="2019-01" db="EMBL/GenBank/DDBJ databases">
        <authorList>
            <consortium name="Pathogen Informatics"/>
        </authorList>
    </citation>
    <scope>NUCLEOTIDE SEQUENCE [LARGE SCALE GENOMIC DNA]</scope>
    <source>
        <strain evidence="2 3">NCTC10186</strain>
    </source>
</reference>
<dbReference type="EMBL" id="LR215031">
    <property type="protein sequence ID" value="VEU72589.1"/>
    <property type="molecule type" value="Genomic_DNA"/>
</dbReference>
<organism evidence="2 3">
    <name type="scientific">Mycoplasmopsis gallopavonis</name>
    <dbReference type="NCBI Taxonomy" id="76629"/>
    <lineage>
        <taxon>Bacteria</taxon>
        <taxon>Bacillati</taxon>
        <taxon>Mycoplasmatota</taxon>
        <taxon>Mycoplasmoidales</taxon>
        <taxon>Metamycoplasmataceae</taxon>
        <taxon>Mycoplasmopsis</taxon>
    </lineage>
</organism>
<name>A0A449AYG7_9BACT</name>
<feature type="chain" id="PRO_5019197190" description="Lipoprotein" evidence="1">
    <location>
        <begin position="24"/>
        <end position="169"/>
    </location>
</feature>
<proteinExistence type="predicted"/>
<feature type="signal peptide" evidence="1">
    <location>
        <begin position="1"/>
        <end position="23"/>
    </location>
</feature>
<sequence>MKKFIWKLCTTSSLLLAPLSVVACNVSKNHDHLTISSSLDLKIVKKELEQVVKQIYDMKMFVLNAPLSNASFKFSYEIQDKRDSQFVLKGKKELSRKNLVEIFQLGGIYDRQGNIQSQALNEVSIQVTQELGETLIEIDRLYNNKEQEGNLLLAMLEQRLSFLKANIIN</sequence>
<keyword evidence="1" id="KW-0732">Signal</keyword>
<evidence type="ECO:0000313" key="2">
    <source>
        <dbReference type="EMBL" id="VEU72589.1"/>
    </source>
</evidence>
<dbReference type="KEGG" id="mgal:NCTC10186_00053"/>
<dbReference type="Proteomes" id="UP000289862">
    <property type="component" value="Chromosome"/>
</dbReference>
<protein>
    <recommendedName>
        <fullName evidence="4">Lipoprotein</fullName>
    </recommendedName>
</protein>
<gene>
    <name evidence="2" type="ORF">NCTC10186_00053</name>
</gene>
<dbReference type="PROSITE" id="PS51257">
    <property type="entry name" value="PROKAR_LIPOPROTEIN"/>
    <property type="match status" value="1"/>
</dbReference>
<dbReference type="RefSeq" id="WP_119572143.1">
    <property type="nucleotide sequence ID" value="NZ_LR215031.1"/>
</dbReference>
<dbReference type="AlphaFoldDB" id="A0A449AYG7"/>
<evidence type="ECO:0000256" key="1">
    <source>
        <dbReference type="SAM" id="SignalP"/>
    </source>
</evidence>
<evidence type="ECO:0008006" key="4">
    <source>
        <dbReference type="Google" id="ProtNLM"/>
    </source>
</evidence>